<dbReference type="InterPro" id="IPR045679">
    <property type="entry name" value="DUF6199"/>
</dbReference>
<evidence type="ECO:0000259" key="2">
    <source>
        <dbReference type="Pfam" id="PF19701"/>
    </source>
</evidence>
<keyword evidence="1" id="KW-1133">Transmembrane helix</keyword>
<dbReference type="KEGG" id="cia:BEN51_05205"/>
<keyword evidence="4" id="KW-1185">Reference proteome</keyword>
<keyword evidence="1" id="KW-0812">Transmembrane</keyword>
<feature type="transmembrane region" description="Helical" evidence="1">
    <location>
        <begin position="46"/>
        <end position="64"/>
    </location>
</feature>
<accession>A0A343JBH9</accession>
<evidence type="ECO:0000313" key="4">
    <source>
        <dbReference type="Proteomes" id="UP000264883"/>
    </source>
</evidence>
<dbReference type="EMBL" id="CP016786">
    <property type="protein sequence ID" value="ASW42887.1"/>
    <property type="molecule type" value="Genomic_DNA"/>
</dbReference>
<dbReference type="OrthoDB" id="2088419at2"/>
<dbReference type="AlphaFoldDB" id="A0A343JBH9"/>
<evidence type="ECO:0000256" key="1">
    <source>
        <dbReference type="SAM" id="Phobius"/>
    </source>
</evidence>
<organism evidence="3 4">
    <name type="scientific">Clostridium isatidis</name>
    <dbReference type="NCBI Taxonomy" id="182773"/>
    <lineage>
        <taxon>Bacteria</taxon>
        <taxon>Bacillati</taxon>
        <taxon>Bacillota</taxon>
        <taxon>Clostridia</taxon>
        <taxon>Eubacteriales</taxon>
        <taxon>Clostridiaceae</taxon>
        <taxon>Clostridium</taxon>
    </lineage>
</organism>
<name>A0A343JBH9_9CLOT</name>
<proteinExistence type="predicted"/>
<dbReference type="RefSeq" id="WP_119865026.1">
    <property type="nucleotide sequence ID" value="NZ_CP016786.1"/>
</dbReference>
<protein>
    <submittedName>
        <fullName evidence="3">Histidine kinase</fullName>
    </submittedName>
</protein>
<keyword evidence="3" id="KW-0418">Kinase</keyword>
<keyword evidence="3" id="KW-0808">Transferase</keyword>
<gene>
    <name evidence="3" type="ORF">BEN51_05205</name>
</gene>
<dbReference type="Proteomes" id="UP000264883">
    <property type="component" value="Chromosome"/>
</dbReference>
<evidence type="ECO:0000313" key="3">
    <source>
        <dbReference type="EMBL" id="ASW42887.1"/>
    </source>
</evidence>
<dbReference type="Pfam" id="PF19701">
    <property type="entry name" value="DUF6199"/>
    <property type="match status" value="1"/>
</dbReference>
<feature type="domain" description="DUF6199" evidence="2">
    <location>
        <begin position="6"/>
        <end position="59"/>
    </location>
</feature>
<dbReference type="GO" id="GO:0016301">
    <property type="term" value="F:kinase activity"/>
    <property type="evidence" value="ECO:0007669"/>
    <property type="project" value="UniProtKB-KW"/>
</dbReference>
<reference evidence="3 4" key="1">
    <citation type="submission" date="2016-08" db="EMBL/GenBank/DDBJ databases">
        <title>Complete Genome Sequence Of The Indigo Reducing Clostridium isatidis DSM15098.</title>
        <authorList>
            <person name="Little G.T."/>
            <person name="Minton N.P."/>
        </authorList>
    </citation>
    <scope>NUCLEOTIDE SEQUENCE [LARGE SCALE GENOMIC DNA]</scope>
    <source>
        <strain evidence="3 4">DSM 15098</strain>
    </source>
</reference>
<sequence length="65" mass="7876">MVFIKIIISIFLIIDLINPRFGWKLSEGWKYKDLEPSESYLFWSRVKSLLILIIIWFLLSEVNWT</sequence>
<keyword evidence="1" id="KW-0472">Membrane</keyword>